<keyword evidence="1" id="KW-0378">Hydrolase</keyword>
<protein>
    <submittedName>
        <fullName evidence="1">Metal-dependent hydrolase</fullName>
    </submittedName>
</protein>
<dbReference type="EMBL" id="CP116805">
    <property type="protein sequence ID" value="WCL55545.1"/>
    <property type="molecule type" value="Genomic_DNA"/>
</dbReference>
<dbReference type="Proteomes" id="UP001217500">
    <property type="component" value="Chromosome"/>
</dbReference>
<reference evidence="1" key="1">
    <citation type="submission" date="2023-01" db="EMBL/GenBank/DDBJ databases">
        <title>The genome sequence of Kordiimonadaceae bacterium 6D33.</title>
        <authorList>
            <person name="Liu Y."/>
        </authorList>
    </citation>
    <scope>NUCLEOTIDE SEQUENCE</scope>
    <source>
        <strain evidence="1">6D33</strain>
    </source>
</reference>
<dbReference type="RefSeq" id="WP_289505371.1">
    <property type="nucleotide sequence ID" value="NZ_CP116805.1"/>
</dbReference>
<proteinExistence type="predicted"/>
<dbReference type="AlphaFoldDB" id="A0AAF0BN51"/>
<sequence length="119" mass="12898">MANRVEHEIIGAIAGGTVAALNNDAKDQYAVNFAAGAFLGKVAARLPDLLEPAIHPNHRGFFHSWLFLSVLGAGMVKLWEWEPEATNQKVLKWALLVTGAAYASHLLRDSITPKSLPIV</sequence>
<dbReference type="Pfam" id="PF04307">
    <property type="entry name" value="YdjM"/>
    <property type="match status" value="1"/>
</dbReference>
<keyword evidence="2" id="KW-1185">Reference proteome</keyword>
<organism evidence="1 2">
    <name type="scientific">Gimibacter soli</name>
    <dbReference type="NCBI Taxonomy" id="3024400"/>
    <lineage>
        <taxon>Bacteria</taxon>
        <taxon>Pseudomonadati</taxon>
        <taxon>Pseudomonadota</taxon>
        <taxon>Alphaproteobacteria</taxon>
        <taxon>Kordiimonadales</taxon>
        <taxon>Temperatibacteraceae</taxon>
        <taxon>Gimibacter</taxon>
    </lineage>
</organism>
<evidence type="ECO:0000313" key="2">
    <source>
        <dbReference type="Proteomes" id="UP001217500"/>
    </source>
</evidence>
<dbReference type="GO" id="GO:0016787">
    <property type="term" value="F:hydrolase activity"/>
    <property type="evidence" value="ECO:0007669"/>
    <property type="project" value="UniProtKB-KW"/>
</dbReference>
<gene>
    <name evidence="1" type="ORF">PH603_07195</name>
</gene>
<dbReference type="KEGG" id="gso:PH603_07195"/>
<evidence type="ECO:0000313" key="1">
    <source>
        <dbReference type="EMBL" id="WCL55545.1"/>
    </source>
</evidence>
<accession>A0AAF0BN51</accession>
<name>A0AAF0BN51_9PROT</name>
<dbReference type="InterPro" id="IPR007404">
    <property type="entry name" value="YdjM-like"/>
</dbReference>